<dbReference type="EMBL" id="QGNW01000204">
    <property type="protein sequence ID" value="RVW85419.1"/>
    <property type="molecule type" value="Genomic_DNA"/>
</dbReference>
<keyword evidence="6" id="KW-0539">Nucleus</keyword>
<dbReference type="InterPro" id="IPR050425">
    <property type="entry name" value="NAD(P)_dehydrat-like"/>
</dbReference>
<dbReference type="InterPro" id="IPR003441">
    <property type="entry name" value="NAC-dom"/>
</dbReference>
<sequence length="767" mass="87032">MSSGVVCVTGASGYVASWLVKLLLQRDYTVKASVRDPSLRTVLEMQHDTVAAYFDATQNEKAFYLPVVNDPKKTEHLLSLDGAKERLHLFKANLLEEGSFDSIVEGMDLIDQLSLEQGMKYRCIFITYGDEWEWEELITLLELISWLNFMADIGYEYRSATNRNAYWGKYFLHLGNKRLLFWCFGMNNIAIRMPFRICLPTYKTKLAAELIDPALKGTLNVLSSCAKTPTVKRVVVTSSIAAVVYSGKPRTPEVVVDETWFSKSRYLQGVEGKHRETEVLWYVLSKTLAEEAAWKFAKEKGMDIVTINPAMVIGPLLQPTLNASAAAILNLINANGRYCLAERTVHYSEIVKILKDLFPDFQLPVKCADDHPFMPTYQISKEKAKSLGIEFIPLEESLKETWESLKEKKFLKTIVYYLRKKVDHQPLPPNKIIEVNLYAYDPEELAARYEPCGNDEWFYFTPRDRKYPNGQRPNRSITNGHWKATGADKEIKFEDCKVGYRKSLVFYRGGPRDGVKTNWMMHEFRVAEPPKPPSRSGVNDMRLDDCVLCKIYKKEERISKRSRHESGLDESGSSSSKIPRLELNPNEANDHPTVGGGMDSGEDRINHQYNYNSSQMPLQTQQPQPTTEIFQTPQGHDQFSLQSNPFQGVGYTQFPVPDPRVMMPWPTSQQSIHCVGNECGGQGQDNFNIMNGAFVNNSFDARNINFGNNGFTGFTDFGNHPGLASIHYGNPGIYYGNNDAQRYTSNTNGNYGSRLPPRGNNHDGQQL</sequence>
<dbReference type="AlphaFoldDB" id="A0A438HLZ5"/>
<keyword evidence="5" id="KW-0804">Transcription</keyword>
<dbReference type="PANTHER" id="PTHR10366:SF852">
    <property type="entry name" value="CINNAMOYL-COA REDUCTASE CAD2"/>
    <property type="match status" value="1"/>
</dbReference>
<dbReference type="Pfam" id="PF07993">
    <property type="entry name" value="NAD_binding_4"/>
    <property type="match status" value="1"/>
</dbReference>
<evidence type="ECO:0000259" key="8">
    <source>
        <dbReference type="PROSITE" id="PS51005"/>
    </source>
</evidence>
<organism evidence="9 10">
    <name type="scientific">Vitis vinifera</name>
    <name type="common">Grape</name>
    <dbReference type="NCBI Taxonomy" id="29760"/>
    <lineage>
        <taxon>Eukaryota</taxon>
        <taxon>Viridiplantae</taxon>
        <taxon>Streptophyta</taxon>
        <taxon>Embryophyta</taxon>
        <taxon>Tracheophyta</taxon>
        <taxon>Spermatophyta</taxon>
        <taxon>Magnoliopsida</taxon>
        <taxon>eudicotyledons</taxon>
        <taxon>Gunneridae</taxon>
        <taxon>Pentapetalae</taxon>
        <taxon>rosids</taxon>
        <taxon>Vitales</taxon>
        <taxon>Vitaceae</taxon>
        <taxon>Viteae</taxon>
        <taxon>Vitis</taxon>
    </lineage>
</organism>
<dbReference type="InterPro" id="IPR036093">
    <property type="entry name" value="NAC_dom_sf"/>
</dbReference>
<dbReference type="GO" id="GO:0006355">
    <property type="term" value="P:regulation of DNA-templated transcription"/>
    <property type="evidence" value="ECO:0007669"/>
    <property type="project" value="InterPro"/>
</dbReference>
<feature type="region of interest" description="Disordered" evidence="7">
    <location>
        <begin position="559"/>
        <end position="596"/>
    </location>
</feature>
<dbReference type="SUPFAM" id="SSF101941">
    <property type="entry name" value="NAC domain"/>
    <property type="match status" value="1"/>
</dbReference>
<dbReference type="Proteomes" id="UP000288805">
    <property type="component" value="Unassembled WGS sequence"/>
</dbReference>
<dbReference type="GO" id="GO:0016491">
    <property type="term" value="F:oxidoreductase activity"/>
    <property type="evidence" value="ECO:0007669"/>
    <property type="project" value="UniProtKB-KW"/>
</dbReference>
<evidence type="ECO:0000256" key="2">
    <source>
        <dbReference type="ARBA" id="ARBA00023002"/>
    </source>
</evidence>
<dbReference type="Pfam" id="PF02365">
    <property type="entry name" value="NAM"/>
    <property type="match status" value="1"/>
</dbReference>
<dbReference type="InterPro" id="IPR013120">
    <property type="entry name" value="FAR_NAD-bd"/>
</dbReference>
<dbReference type="Gene3D" id="3.40.50.720">
    <property type="entry name" value="NAD(P)-binding Rossmann-like Domain"/>
    <property type="match status" value="2"/>
</dbReference>
<feature type="compositionally biased region" description="Polar residues" evidence="7">
    <location>
        <begin position="739"/>
        <end position="751"/>
    </location>
</feature>
<protein>
    <submittedName>
        <fullName evidence="9">NAC transcription factor NAM-B2</fullName>
    </submittedName>
</protein>
<evidence type="ECO:0000256" key="1">
    <source>
        <dbReference type="ARBA" id="ARBA00022857"/>
    </source>
</evidence>
<name>A0A438HLZ5_VITVI</name>
<dbReference type="SUPFAM" id="SSF51735">
    <property type="entry name" value="NAD(P)-binding Rossmann-fold domains"/>
    <property type="match status" value="2"/>
</dbReference>
<keyword evidence="2" id="KW-0560">Oxidoreductase</keyword>
<proteinExistence type="predicted"/>
<evidence type="ECO:0000256" key="5">
    <source>
        <dbReference type="ARBA" id="ARBA00023163"/>
    </source>
</evidence>
<keyword evidence="4" id="KW-0238">DNA-binding</keyword>
<evidence type="ECO:0000313" key="10">
    <source>
        <dbReference type="Proteomes" id="UP000288805"/>
    </source>
</evidence>
<dbReference type="PANTHER" id="PTHR10366">
    <property type="entry name" value="NAD DEPENDENT EPIMERASE/DEHYDRATASE"/>
    <property type="match status" value="1"/>
</dbReference>
<keyword evidence="1" id="KW-0521">NADP</keyword>
<comment type="caution">
    <text evidence="9">The sequence shown here is derived from an EMBL/GenBank/DDBJ whole genome shotgun (WGS) entry which is preliminary data.</text>
</comment>
<feature type="region of interest" description="Disordered" evidence="7">
    <location>
        <begin position="739"/>
        <end position="767"/>
    </location>
</feature>
<keyword evidence="3" id="KW-0805">Transcription regulation</keyword>
<evidence type="ECO:0000256" key="4">
    <source>
        <dbReference type="ARBA" id="ARBA00023125"/>
    </source>
</evidence>
<evidence type="ECO:0000256" key="3">
    <source>
        <dbReference type="ARBA" id="ARBA00023015"/>
    </source>
</evidence>
<feature type="domain" description="NAC" evidence="8">
    <location>
        <begin position="400"/>
        <end position="554"/>
    </location>
</feature>
<evidence type="ECO:0000313" key="9">
    <source>
        <dbReference type="EMBL" id="RVW85419.1"/>
    </source>
</evidence>
<dbReference type="InterPro" id="IPR036291">
    <property type="entry name" value="NAD(P)-bd_dom_sf"/>
</dbReference>
<dbReference type="Gene3D" id="2.170.150.80">
    <property type="entry name" value="NAC domain"/>
    <property type="match status" value="1"/>
</dbReference>
<accession>A0A438HLZ5</accession>
<reference evidence="9 10" key="1">
    <citation type="journal article" date="2018" name="PLoS Genet.">
        <title>Population sequencing reveals clonal diversity and ancestral inbreeding in the grapevine cultivar Chardonnay.</title>
        <authorList>
            <person name="Roach M.J."/>
            <person name="Johnson D.L."/>
            <person name="Bohlmann J."/>
            <person name="van Vuuren H.J."/>
            <person name="Jones S.J."/>
            <person name="Pretorius I.S."/>
            <person name="Schmidt S.A."/>
            <person name="Borneman A.R."/>
        </authorList>
    </citation>
    <scope>NUCLEOTIDE SEQUENCE [LARGE SCALE GENOMIC DNA]</scope>
    <source>
        <strain evidence="10">cv. Chardonnay</strain>
        <tissue evidence="9">Leaf</tissue>
    </source>
</reference>
<evidence type="ECO:0000256" key="6">
    <source>
        <dbReference type="ARBA" id="ARBA00023242"/>
    </source>
</evidence>
<gene>
    <name evidence="9" type="primary">NAM-B2_3</name>
    <name evidence="9" type="ORF">CK203_039057</name>
</gene>
<dbReference type="PROSITE" id="PS51005">
    <property type="entry name" value="NAC"/>
    <property type="match status" value="1"/>
</dbReference>
<dbReference type="GO" id="GO:0003677">
    <property type="term" value="F:DNA binding"/>
    <property type="evidence" value="ECO:0007669"/>
    <property type="project" value="UniProtKB-KW"/>
</dbReference>
<evidence type="ECO:0000256" key="7">
    <source>
        <dbReference type="SAM" id="MobiDB-lite"/>
    </source>
</evidence>